<dbReference type="AlphaFoldDB" id="A0A8C6LVX8"/>
<name>A0A8C6LVX8_NOTFU</name>
<protein>
    <recommendedName>
        <fullName evidence="1">Reverse transcriptase domain-containing protein</fullName>
    </recommendedName>
</protein>
<reference evidence="2" key="1">
    <citation type="submission" date="2014-08" db="EMBL/GenBank/DDBJ databases">
        <authorList>
            <person name="Senf B."/>
            <person name="Petzold A."/>
            <person name="Downie B.R."/>
            <person name="Koch P."/>
            <person name="Platzer M."/>
        </authorList>
    </citation>
    <scope>NUCLEOTIDE SEQUENCE [LARGE SCALE GENOMIC DNA]</scope>
    <source>
        <strain evidence="2">GRZ</strain>
    </source>
</reference>
<evidence type="ECO:0000259" key="1">
    <source>
        <dbReference type="PROSITE" id="PS50878"/>
    </source>
</evidence>
<dbReference type="GeneTree" id="ENSGT01150000286909"/>
<dbReference type="CDD" id="cd01650">
    <property type="entry name" value="RT_nLTR_like"/>
    <property type="match status" value="1"/>
</dbReference>
<dbReference type="PANTHER" id="PTHR33332">
    <property type="entry name" value="REVERSE TRANSCRIPTASE DOMAIN-CONTAINING PROTEIN"/>
    <property type="match status" value="1"/>
</dbReference>
<evidence type="ECO:0000313" key="3">
    <source>
        <dbReference type="Proteomes" id="UP000694548"/>
    </source>
</evidence>
<evidence type="ECO:0000313" key="2">
    <source>
        <dbReference type="Ensembl" id="ENSNFUP00015026274.1"/>
    </source>
</evidence>
<proteinExistence type="predicted"/>
<keyword evidence="3" id="KW-1185">Reference proteome</keyword>
<dbReference type="InterPro" id="IPR000477">
    <property type="entry name" value="RT_dom"/>
</dbReference>
<reference evidence="2" key="3">
    <citation type="submission" date="2025-09" db="UniProtKB">
        <authorList>
            <consortium name="Ensembl"/>
        </authorList>
    </citation>
    <scope>IDENTIFICATION</scope>
</reference>
<dbReference type="Proteomes" id="UP000694548">
    <property type="component" value="Chromosome sgr01"/>
</dbReference>
<accession>A0A8C6LVX8</accession>
<dbReference type="Pfam" id="PF00078">
    <property type="entry name" value="RVT_1"/>
    <property type="match status" value="1"/>
</dbReference>
<organism evidence="2 3">
    <name type="scientific">Nothobranchius furzeri</name>
    <name type="common">Turquoise killifish</name>
    <dbReference type="NCBI Taxonomy" id="105023"/>
    <lineage>
        <taxon>Eukaryota</taxon>
        <taxon>Metazoa</taxon>
        <taxon>Chordata</taxon>
        <taxon>Craniata</taxon>
        <taxon>Vertebrata</taxon>
        <taxon>Euteleostomi</taxon>
        <taxon>Actinopterygii</taxon>
        <taxon>Neopterygii</taxon>
        <taxon>Teleostei</taxon>
        <taxon>Neoteleostei</taxon>
        <taxon>Acanthomorphata</taxon>
        <taxon>Ovalentaria</taxon>
        <taxon>Atherinomorphae</taxon>
        <taxon>Cyprinodontiformes</taxon>
        <taxon>Nothobranchiidae</taxon>
        <taxon>Nothobranchius</taxon>
    </lineage>
</organism>
<sequence length="646" mass="72655">MTTQDLKRKCRKAEHGWKRDGLQISLDLLRDSWVAYQNAVKEARIKFFADIISSNSQNPRVLFSTLDSILNANELLAIEYTTESCNNFLNFFVDKVGRTKASITPSNYHPPLWGPAPGLLESFYPTSPIELEKVVNSLKPSGSVLDAIPAKLLKEVFPAVSPYVLEIINSSLLSGEVHSSFKHAVVCPLLKKAGLDSAIISNYRPFSTLPFLAKVLEKLVYAQLISFLQENEMLEIFQSGFQSLHSTESALLMVFNDIIMANDSGEAVVLVLLDLTAAFDTIDHNILIGRLEHWVGISGLALQWIKSFLSGRNFCVRLGDCLSDTAELQCGVPQGSVLAPLLFSLYLLPVGDLFHRHNVKFHLYTDDCQIYLPVSCNNSSSFKPLLDCLEEVKLWMAQNLLFFNQNKTETILFCPKYKHGCAQGIDSPSLAPFEKAVVTNLGVKLDVELTLDTQVNGTIRSCYFHLRRIARIKLLLSRKHLETVIHAFITTRLDYCNSLYAGIKQASIAKLQKVQNAAARLLTGTRRSEHITPVLASLHWLPVSFRISFKVLVFVSKCLNELAPRYLADLIQPYVPARNLWSAQQELLVVPKHRLQSRGGRAFSVLGPRLWNELPTWVKQATTLCKFKSQLKTHFYSLAFIQEESR</sequence>
<dbReference type="Ensembl" id="ENSNFUT00015027457.1">
    <property type="protein sequence ID" value="ENSNFUP00015026274.1"/>
    <property type="gene ID" value="ENSNFUG00015012754.1"/>
</dbReference>
<dbReference type="SUPFAM" id="SSF56672">
    <property type="entry name" value="DNA/RNA polymerases"/>
    <property type="match status" value="1"/>
</dbReference>
<reference evidence="2" key="2">
    <citation type="submission" date="2025-08" db="UniProtKB">
        <authorList>
            <consortium name="Ensembl"/>
        </authorList>
    </citation>
    <scope>IDENTIFICATION</scope>
</reference>
<dbReference type="PROSITE" id="PS50878">
    <property type="entry name" value="RT_POL"/>
    <property type="match status" value="1"/>
</dbReference>
<feature type="domain" description="Reverse transcriptase" evidence="1">
    <location>
        <begin position="170"/>
        <end position="445"/>
    </location>
</feature>
<dbReference type="InterPro" id="IPR043502">
    <property type="entry name" value="DNA/RNA_pol_sf"/>
</dbReference>